<evidence type="ECO:0000313" key="2">
    <source>
        <dbReference type="Proteomes" id="UP001642484"/>
    </source>
</evidence>
<evidence type="ECO:0000313" key="1">
    <source>
        <dbReference type="EMBL" id="CAK9075960.1"/>
    </source>
</evidence>
<proteinExistence type="predicted"/>
<comment type="caution">
    <text evidence="1">The sequence shown here is derived from an EMBL/GenBank/DDBJ whole genome shotgun (WGS) entry which is preliminary data.</text>
</comment>
<name>A0ABP0PIW1_9DINO</name>
<reference evidence="1 2" key="1">
    <citation type="submission" date="2024-02" db="EMBL/GenBank/DDBJ databases">
        <authorList>
            <person name="Chen Y."/>
            <person name="Shah S."/>
            <person name="Dougan E. K."/>
            <person name="Thang M."/>
            <person name="Chan C."/>
        </authorList>
    </citation>
    <scope>NUCLEOTIDE SEQUENCE [LARGE SCALE GENOMIC DNA]</scope>
</reference>
<sequence>MGLINRARHRSLWFLGFLVLCITAGAARLVRVQLLRWYQDRKRQQSLCDPTFGKAVYNPRRIAESWEDFLDALGFQSSPIRQHVRQLFNREDLEEQLQGLFDALSGGLPALDKGGFLNFSSNIRGQVHVLMDMKTKISLLPPTAEDSQWIQQNFDAVFPAEEPLDRAAFPGVAKLVLLRRVVRTLIEYVGIEELKGGMAAPLVVDIAVDLKNGKPFHLHTV</sequence>
<dbReference type="Proteomes" id="UP001642484">
    <property type="component" value="Unassembled WGS sequence"/>
</dbReference>
<organism evidence="1 2">
    <name type="scientific">Durusdinium trenchii</name>
    <dbReference type="NCBI Taxonomy" id="1381693"/>
    <lineage>
        <taxon>Eukaryota</taxon>
        <taxon>Sar</taxon>
        <taxon>Alveolata</taxon>
        <taxon>Dinophyceae</taxon>
        <taxon>Suessiales</taxon>
        <taxon>Symbiodiniaceae</taxon>
        <taxon>Durusdinium</taxon>
    </lineage>
</organism>
<feature type="non-terminal residue" evidence="1">
    <location>
        <position position="221"/>
    </location>
</feature>
<gene>
    <name evidence="1" type="ORF">CCMP2556_LOCUS37423</name>
</gene>
<protein>
    <recommendedName>
        <fullName evidence="3">SMP-LTD domain-containing protein</fullName>
    </recommendedName>
</protein>
<evidence type="ECO:0008006" key="3">
    <source>
        <dbReference type="Google" id="ProtNLM"/>
    </source>
</evidence>
<dbReference type="EMBL" id="CAXAMN010023227">
    <property type="protein sequence ID" value="CAK9075960.1"/>
    <property type="molecule type" value="Genomic_DNA"/>
</dbReference>
<keyword evidence="2" id="KW-1185">Reference proteome</keyword>
<accession>A0ABP0PIW1</accession>